<evidence type="ECO:0000256" key="6">
    <source>
        <dbReference type="ARBA" id="ARBA00022692"/>
    </source>
</evidence>
<keyword evidence="9 11" id="KW-0472">Membrane</keyword>
<comment type="caution">
    <text evidence="12">The sequence shown here is derived from an EMBL/GenBank/DDBJ whole genome shotgun (WGS) entry which is preliminary data.</text>
</comment>
<feature type="transmembrane region" description="Helical" evidence="11">
    <location>
        <begin position="156"/>
        <end position="177"/>
    </location>
</feature>
<feature type="transmembrane region" description="Helical" evidence="11">
    <location>
        <begin position="330"/>
        <end position="349"/>
    </location>
</feature>
<reference evidence="13" key="1">
    <citation type="submission" date="2023-01" db="EMBL/GenBank/DDBJ databases">
        <title>Key to firefly adult light organ development and bioluminescence: homeobox transcription factors regulate luciferase expression and transportation to peroxisome.</title>
        <authorList>
            <person name="Fu X."/>
        </authorList>
    </citation>
    <scope>NUCLEOTIDE SEQUENCE [LARGE SCALE GENOMIC DNA]</scope>
</reference>
<comment type="pathway">
    <text evidence="2">Glycolipid biosynthesis; glycosylphosphatidylinositol-anchor biosynthesis.</text>
</comment>
<comment type="subcellular location">
    <subcellularLocation>
        <location evidence="1 11">Endoplasmic reticulum membrane</location>
        <topology evidence="1 11">Multi-pass membrane protein</topology>
    </subcellularLocation>
</comment>
<dbReference type="AlphaFoldDB" id="A0AAN7P896"/>
<evidence type="ECO:0000256" key="3">
    <source>
        <dbReference type="ARBA" id="ARBA00022502"/>
    </source>
</evidence>
<evidence type="ECO:0000256" key="9">
    <source>
        <dbReference type="ARBA" id="ARBA00023136"/>
    </source>
</evidence>
<dbReference type="EC" id="2.4.1.-" evidence="11"/>
<dbReference type="EMBL" id="JARPUR010000004">
    <property type="protein sequence ID" value="KAK4878258.1"/>
    <property type="molecule type" value="Genomic_DNA"/>
</dbReference>
<dbReference type="GO" id="GO:0005789">
    <property type="term" value="C:endoplasmic reticulum membrane"/>
    <property type="evidence" value="ECO:0007669"/>
    <property type="project" value="UniProtKB-SubCell"/>
</dbReference>
<feature type="transmembrane region" description="Helical" evidence="11">
    <location>
        <begin position="395"/>
        <end position="412"/>
    </location>
</feature>
<gene>
    <name evidence="12" type="ORF">RN001_010764</name>
</gene>
<evidence type="ECO:0000313" key="13">
    <source>
        <dbReference type="Proteomes" id="UP001353858"/>
    </source>
</evidence>
<feature type="transmembrane region" description="Helical" evidence="11">
    <location>
        <begin position="261"/>
        <end position="285"/>
    </location>
</feature>
<evidence type="ECO:0000256" key="1">
    <source>
        <dbReference type="ARBA" id="ARBA00004477"/>
    </source>
</evidence>
<comment type="similarity">
    <text evidence="10">Belongs to the glycosyltransferase 22 family. PIGZ subfamily.</text>
</comment>
<dbReference type="PANTHER" id="PTHR22760:SF3">
    <property type="entry name" value="GPI MANNOSYLTRANSFERASE 4"/>
    <property type="match status" value="1"/>
</dbReference>
<evidence type="ECO:0000256" key="11">
    <source>
        <dbReference type="RuleBase" id="RU363075"/>
    </source>
</evidence>
<protein>
    <recommendedName>
        <fullName evidence="11">Mannosyltransferase</fullName>
        <ecNumber evidence="11">2.4.1.-</ecNumber>
    </recommendedName>
</protein>
<keyword evidence="3" id="KW-0337">GPI-anchor biosynthesis</keyword>
<sequence>MLFRELFELPKPYLFFALLRVILTCLPQIGYIHPDEYFQSIEVIAEKSLNVRVAKPWEFNVTQPIRTVAPIYFTVGLSYQLLKLANLCLNGTLTTPYFILVFPRIIFCLLSFLTDWSLYRICSANSEKSKSRCLILSTSYVMIVYATRTFSNTIELILFSLLLYYVAESLIFSNINIRQREYINKRYQAAETVVERAKFHKLRLYLENDSLRSYFIIATITTAGFFNRPTFAAYAIPPVFFWLYRGIGFKSIATIQFHVRTFMFLISTVPTVLFFVVVDSFYFGYLTWGEIGVLAVSINNFVVTPWNFVKYNINPTNLAQHGLHPHYVHALVNIPLLFGVLALTFYSNIADLCTSLTRSKYHYLPSVRSIRGLMTASILFPLALLSIFPHQEPRFLIPIVLPMMYLYAPAILPEDVHTVAKSASTRPNPAKKVHKSYSLFKLWLGFNALCVLFYGFVHQAGVYRFVSDLSNQIRTTDNNLNYEVVTSHIYSVPHSLFYQRDESGFGSYRRMKRVTLYEKGSVRIDEMLKTIRDLLKARTEVVSNFNYKLYLVIPESLVDDLMHYLSDGANSDLIAGGVVTYYPHLSTEAFPVVDYRDFFVEPSWTFLKFVRAFGLTRIEFILNAA</sequence>
<dbReference type="PANTHER" id="PTHR22760">
    <property type="entry name" value="GLYCOSYLTRANSFERASE"/>
    <property type="match status" value="1"/>
</dbReference>
<feature type="transmembrane region" description="Helical" evidence="11">
    <location>
        <begin position="211"/>
        <end position="226"/>
    </location>
</feature>
<dbReference type="Proteomes" id="UP001353858">
    <property type="component" value="Unassembled WGS sequence"/>
</dbReference>
<keyword evidence="7 11" id="KW-0256">Endoplasmic reticulum</keyword>
<organism evidence="12 13">
    <name type="scientific">Aquatica leii</name>
    <dbReference type="NCBI Taxonomy" id="1421715"/>
    <lineage>
        <taxon>Eukaryota</taxon>
        <taxon>Metazoa</taxon>
        <taxon>Ecdysozoa</taxon>
        <taxon>Arthropoda</taxon>
        <taxon>Hexapoda</taxon>
        <taxon>Insecta</taxon>
        <taxon>Pterygota</taxon>
        <taxon>Neoptera</taxon>
        <taxon>Endopterygota</taxon>
        <taxon>Coleoptera</taxon>
        <taxon>Polyphaga</taxon>
        <taxon>Elateriformia</taxon>
        <taxon>Elateroidea</taxon>
        <taxon>Lampyridae</taxon>
        <taxon>Luciolinae</taxon>
        <taxon>Aquatica</taxon>
    </lineage>
</organism>
<dbReference type="Pfam" id="PF03901">
    <property type="entry name" value="Glyco_transf_22"/>
    <property type="match status" value="1"/>
</dbReference>
<evidence type="ECO:0000313" key="12">
    <source>
        <dbReference type="EMBL" id="KAK4878258.1"/>
    </source>
</evidence>
<feature type="transmembrane region" description="Helical" evidence="11">
    <location>
        <begin position="12"/>
        <end position="32"/>
    </location>
</feature>
<feature type="transmembrane region" description="Helical" evidence="11">
    <location>
        <begin position="131"/>
        <end position="150"/>
    </location>
</feature>
<feature type="transmembrane region" description="Helical" evidence="11">
    <location>
        <begin position="97"/>
        <end position="119"/>
    </location>
</feature>
<feature type="transmembrane region" description="Helical" evidence="11">
    <location>
        <begin position="437"/>
        <end position="457"/>
    </location>
</feature>
<evidence type="ECO:0000256" key="2">
    <source>
        <dbReference type="ARBA" id="ARBA00004687"/>
    </source>
</evidence>
<keyword evidence="8 11" id="KW-1133">Transmembrane helix</keyword>
<evidence type="ECO:0000256" key="8">
    <source>
        <dbReference type="ARBA" id="ARBA00022989"/>
    </source>
</evidence>
<dbReference type="InterPro" id="IPR005599">
    <property type="entry name" value="GPI_mannosylTrfase"/>
</dbReference>
<evidence type="ECO:0000256" key="7">
    <source>
        <dbReference type="ARBA" id="ARBA00022824"/>
    </source>
</evidence>
<proteinExistence type="inferred from homology"/>
<keyword evidence="13" id="KW-1185">Reference proteome</keyword>
<keyword evidence="6 11" id="KW-0812">Transmembrane</keyword>
<name>A0AAN7P896_9COLE</name>
<evidence type="ECO:0000256" key="10">
    <source>
        <dbReference type="ARBA" id="ARBA00038466"/>
    </source>
</evidence>
<evidence type="ECO:0000256" key="5">
    <source>
        <dbReference type="ARBA" id="ARBA00022679"/>
    </source>
</evidence>
<evidence type="ECO:0000256" key="4">
    <source>
        <dbReference type="ARBA" id="ARBA00022676"/>
    </source>
</evidence>
<dbReference type="GO" id="GO:0006506">
    <property type="term" value="P:GPI anchor biosynthetic process"/>
    <property type="evidence" value="ECO:0007669"/>
    <property type="project" value="UniProtKB-KW"/>
</dbReference>
<feature type="transmembrane region" description="Helical" evidence="11">
    <location>
        <begin position="291"/>
        <end position="309"/>
    </location>
</feature>
<keyword evidence="5" id="KW-0808">Transferase</keyword>
<accession>A0AAN7P896</accession>
<keyword evidence="4 11" id="KW-0328">Glycosyltransferase</keyword>
<dbReference type="GO" id="GO:0000026">
    <property type="term" value="F:alpha-1,2-mannosyltransferase activity"/>
    <property type="evidence" value="ECO:0007669"/>
    <property type="project" value="TreeGrafter"/>
</dbReference>
<feature type="transmembrane region" description="Helical" evidence="11">
    <location>
        <begin position="369"/>
        <end position="388"/>
    </location>
</feature>